<comment type="catalytic activity">
    <reaction evidence="1">
        <text>Hydrolysis of alpha-(2-&gt;3)-, alpha-(2-&gt;6)-, alpha-(2-&gt;8)- glycosidic linkages of terminal sialic acid residues in oligosaccharides, glycoproteins, glycolipids, colominic acid and synthetic substrates.</text>
        <dbReference type="EC" id="3.2.1.18"/>
    </reaction>
</comment>
<keyword evidence="11" id="KW-1185">Reference proteome</keyword>
<dbReference type="EMBL" id="JAUSUG010000013">
    <property type="protein sequence ID" value="MDQ0255887.1"/>
    <property type="molecule type" value="Genomic_DNA"/>
</dbReference>
<evidence type="ECO:0000256" key="5">
    <source>
        <dbReference type="ARBA" id="ARBA00022737"/>
    </source>
</evidence>
<evidence type="ECO:0000259" key="8">
    <source>
        <dbReference type="Pfam" id="PF02973"/>
    </source>
</evidence>
<reference evidence="10 11" key="1">
    <citation type="submission" date="2023-07" db="EMBL/GenBank/DDBJ databases">
        <title>Genomic Encyclopedia of Type Strains, Phase IV (KMG-IV): sequencing the most valuable type-strain genomes for metagenomic binning, comparative biology and taxonomic classification.</title>
        <authorList>
            <person name="Goeker M."/>
        </authorList>
    </citation>
    <scope>NUCLEOTIDE SEQUENCE [LARGE SCALE GENOMIC DNA]</scope>
    <source>
        <strain evidence="10 11">DSM 9768</strain>
    </source>
</reference>
<protein>
    <recommendedName>
        <fullName evidence="3">exo-alpha-sialidase</fullName>
        <ecNumber evidence="3">3.2.1.18</ecNumber>
    </recommendedName>
</protein>
<name>A0ABT9ZXC9_9BACI</name>
<feature type="domain" description="Glycoside hydrolase family 33 N-terminal" evidence="8">
    <location>
        <begin position="52"/>
        <end position="216"/>
    </location>
</feature>
<keyword evidence="7 10" id="KW-0326">Glycosidase</keyword>
<organism evidence="10 11">
    <name type="scientific">Evansella vedderi</name>
    <dbReference type="NCBI Taxonomy" id="38282"/>
    <lineage>
        <taxon>Bacteria</taxon>
        <taxon>Bacillati</taxon>
        <taxon>Bacillota</taxon>
        <taxon>Bacilli</taxon>
        <taxon>Bacillales</taxon>
        <taxon>Bacillaceae</taxon>
        <taxon>Evansella</taxon>
    </lineage>
</organism>
<dbReference type="Gene3D" id="2.40.220.10">
    <property type="entry name" value="Intramolecular Trans-sialidase, Domain 3"/>
    <property type="match status" value="1"/>
</dbReference>
<keyword evidence="6 10" id="KW-0378">Hydrolase</keyword>
<evidence type="ECO:0000256" key="2">
    <source>
        <dbReference type="ARBA" id="ARBA00009348"/>
    </source>
</evidence>
<dbReference type="CDD" id="cd15482">
    <property type="entry name" value="Sialidase_non-viral"/>
    <property type="match status" value="1"/>
</dbReference>
<feature type="domain" description="Sialidase" evidence="9">
    <location>
        <begin position="416"/>
        <end position="656"/>
    </location>
</feature>
<comment type="caution">
    <text evidence="10">The sequence shown here is derived from an EMBL/GenBank/DDBJ whole genome shotgun (WGS) entry which is preliminary data.</text>
</comment>
<dbReference type="InterPro" id="IPR023364">
    <property type="entry name" value="Trans_sialidase_dom3"/>
</dbReference>
<evidence type="ECO:0000256" key="3">
    <source>
        <dbReference type="ARBA" id="ARBA00012733"/>
    </source>
</evidence>
<dbReference type="Pfam" id="PF13088">
    <property type="entry name" value="BNR_2"/>
    <property type="match status" value="1"/>
</dbReference>
<dbReference type="PANTHER" id="PTHR10628:SF30">
    <property type="entry name" value="EXO-ALPHA-SIALIDASE"/>
    <property type="match status" value="1"/>
</dbReference>
<evidence type="ECO:0000313" key="11">
    <source>
        <dbReference type="Proteomes" id="UP001230005"/>
    </source>
</evidence>
<dbReference type="Proteomes" id="UP001230005">
    <property type="component" value="Unassembled WGS sequence"/>
</dbReference>
<keyword evidence="4" id="KW-0732">Signal</keyword>
<dbReference type="Gene3D" id="2.120.10.10">
    <property type="match status" value="1"/>
</dbReference>
<evidence type="ECO:0000259" key="9">
    <source>
        <dbReference type="Pfam" id="PF13088"/>
    </source>
</evidence>
<proteinExistence type="inferred from homology"/>
<evidence type="ECO:0000256" key="6">
    <source>
        <dbReference type="ARBA" id="ARBA00022801"/>
    </source>
</evidence>
<dbReference type="SUPFAM" id="SSF50939">
    <property type="entry name" value="Sialidases"/>
    <property type="match status" value="1"/>
</dbReference>
<dbReference type="RefSeq" id="WP_307327133.1">
    <property type="nucleotide sequence ID" value="NZ_JAUSUG010000013.1"/>
</dbReference>
<evidence type="ECO:0000256" key="4">
    <source>
        <dbReference type="ARBA" id="ARBA00022729"/>
    </source>
</evidence>
<dbReference type="InterPro" id="IPR013320">
    <property type="entry name" value="ConA-like_dom_sf"/>
</dbReference>
<evidence type="ECO:0000256" key="1">
    <source>
        <dbReference type="ARBA" id="ARBA00000427"/>
    </source>
</evidence>
<dbReference type="InterPro" id="IPR004124">
    <property type="entry name" value="Glyco_hydro_33_N"/>
</dbReference>
<gene>
    <name evidence="10" type="ORF">J2S74_003271</name>
</gene>
<dbReference type="InterPro" id="IPR026856">
    <property type="entry name" value="Sialidase_fam"/>
</dbReference>
<evidence type="ECO:0000256" key="7">
    <source>
        <dbReference type="ARBA" id="ARBA00023295"/>
    </source>
</evidence>
<dbReference type="SUPFAM" id="SSF49899">
    <property type="entry name" value="Concanavalin A-like lectins/glucanases"/>
    <property type="match status" value="1"/>
</dbReference>
<dbReference type="EC" id="3.2.1.18" evidence="3"/>
<dbReference type="InterPro" id="IPR036278">
    <property type="entry name" value="Sialidase_sf"/>
</dbReference>
<dbReference type="GO" id="GO:0004308">
    <property type="term" value="F:exo-alpha-sialidase activity"/>
    <property type="evidence" value="ECO:0007669"/>
    <property type="project" value="UniProtKB-EC"/>
</dbReference>
<dbReference type="Gene3D" id="2.60.120.200">
    <property type="match status" value="1"/>
</dbReference>
<dbReference type="PANTHER" id="PTHR10628">
    <property type="entry name" value="SIALIDASE"/>
    <property type="match status" value="1"/>
</dbReference>
<accession>A0ABT9ZXC9</accession>
<dbReference type="InterPro" id="IPR011040">
    <property type="entry name" value="Sialidase"/>
</dbReference>
<keyword evidence="5" id="KW-0677">Repeat</keyword>
<sequence length="803" mass="91087">MKKAVVTSFILVAFTLVFVQQVFSQNSLENPEPLLRVENQQIGGGYYTNLNNYVDKLKELDEGTIIVRFRHNGSSFMSLFSLSNSNFADGHFHFYVSPGAIGSENRFEKPGEPKHNTHINTTSVSVPANEVHTVAMVVDKEEGYKYYFNGELVLENTQAPRRFLSNIYDPNSAQLGRTERAGNANRYPFKGDIDFAEVYSEPLSDEILKQITGETKQKPLTNPMPDNVFVTDPYNVFYPGFMDSNNYRIPALYYTMQGTLLAGIDRRVEHGGDSPNNIDAVVRRSFDEGDTWEEDGIVINDYPDQASNIDLSFVQDETNERIFALVDGFPHGGGLMGGFGNNAYKGTGFTEIDGERYMYLLDEDEVEYTIREEGKVYDNNGELTSYTVDQRRNLYLNGVKIDNIFSATSPLKPLKTSYLELYYSDDEGETWTGPIDLNPQTKEEWMIFLGVGPGNGIQLTEGENKGRLVFPVYFLNEYNRQASAVIYSDDNGVTWHRGQSPNEGRVTTDGRTINERYFTDHSLQITESQVVEMPNGQLKLFMRNYSGFAQIATSFDGGETWYHEVVTEQALVAPYSQMSAIRYNGQVDGEEAVIFSSANHPTNRINGAVRVGLITEDGTHENGETRYVFDWKYEQLVKEGHYGYSSLTNLSDGNIGLFYEGTANTVMDFIKFNVDFLKWERTLPPPEPALVSAEILSERNQNVYRPGDTIRIQVEFDNFVMLIGERRLHGEAGGATIEFDLVENIDNRKFIFEGTLPNLLPRNYELQVWLDEGLNIYNVYGQIFSEDEMSEEIMNSRLRVARN</sequence>
<comment type="similarity">
    <text evidence="2">Belongs to the glycosyl hydrolase 33 family.</text>
</comment>
<dbReference type="Pfam" id="PF02973">
    <property type="entry name" value="Sialidase"/>
    <property type="match status" value="1"/>
</dbReference>
<evidence type="ECO:0000313" key="10">
    <source>
        <dbReference type="EMBL" id="MDQ0255887.1"/>
    </source>
</evidence>